<protein>
    <submittedName>
        <fullName evidence="1">Uncharacterized protein</fullName>
    </submittedName>
</protein>
<gene>
    <name evidence="1" type="ORF">HUJ06_014605</name>
</gene>
<dbReference type="AlphaFoldDB" id="A0A822Z5C9"/>
<organism evidence="1 2">
    <name type="scientific">Nelumbo nucifera</name>
    <name type="common">Sacred lotus</name>
    <dbReference type="NCBI Taxonomy" id="4432"/>
    <lineage>
        <taxon>Eukaryota</taxon>
        <taxon>Viridiplantae</taxon>
        <taxon>Streptophyta</taxon>
        <taxon>Embryophyta</taxon>
        <taxon>Tracheophyta</taxon>
        <taxon>Spermatophyta</taxon>
        <taxon>Magnoliopsida</taxon>
        <taxon>Proteales</taxon>
        <taxon>Nelumbonaceae</taxon>
        <taxon>Nelumbo</taxon>
    </lineage>
</organism>
<comment type="caution">
    <text evidence="1">The sequence shown here is derived from an EMBL/GenBank/DDBJ whole genome shotgun (WGS) entry which is preliminary data.</text>
</comment>
<proteinExistence type="predicted"/>
<accession>A0A822Z5C9</accession>
<evidence type="ECO:0000313" key="2">
    <source>
        <dbReference type="Proteomes" id="UP000607653"/>
    </source>
</evidence>
<reference evidence="1 2" key="1">
    <citation type="journal article" date="2020" name="Mol. Biol. Evol.">
        <title>Distinct Expression and Methylation Patterns for Genes with Different Fates following a Single Whole-Genome Duplication in Flowering Plants.</title>
        <authorList>
            <person name="Shi T."/>
            <person name="Rahmani R.S."/>
            <person name="Gugger P.F."/>
            <person name="Wang M."/>
            <person name="Li H."/>
            <person name="Zhang Y."/>
            <person name="Li Z."/>
            <person name="Wang Q."/>
            <person name="Van de Peer Y."/>
            <person name="Marchal K."/>
            <person name="Chen J."/>
        </authorList>
    </citation>
    <scope>NUCLEOTIDE SEQUENCE [LARGE SCALE GENOMIC DNA]</scope>
    <source>
        <tissue evidence="1">Leaf</tissue>
    </source>
</reference>
<evidence type="ECO:0000313" key="1">
    <source>
        <dbReference type="EMBL" id="DAD40282.1"/>
    </source>
</evidence>
<dbReference type="EMBL" id="DUZY01000005">
    <property type="protein sequence ID" value="DAD40282.1"/>
    <property type="molecule type" value="Genomic_DNA"/>
</dbReference>
<keyword evidence="2" id="KW-1185">Reference proteome</keyword>
<name>A0A822Z5C9_NELNU</name>
<sequence>MDYIFISLFISLINSYLTILKQKKKNSMDDILGLRLVYENIIKSIKDFPNFNNNFLRNQTLQF</sequence>
<dbReference type="Proteomes" id="UP000607653">
    <property type="component" value="Unassembled WGS sequence"/>
</dbReference>